<feature type="domain" description="FecR protein" evidence="2">
    <location>
        <begin position="207"/>
        <end position="297"/>
    </location>
</feature>
<dbReference type="InterPro" id="IPR013783">
    <property type="entry name" value="Ig-like_fold"/>
</dbReference>
<dbReference type="Pfam" id="PF09136">
    <property type="entry name" value="Glucodextran_B"/>
    <property type="match status" value="1"/>
</dbReference>
<organism evidence="3 4">
    <name type="scientific">Pseudodonghicola flavimaris</name>
    <dbReference type="NCBI Taxonomy" id="3050036"/>
    <lineage>
        <taxon>Bacteria</taxon>
        <taxon>Pseudomonadati</taxon>
        <taxon>Pseudomonadota</taxon>
        <taxon>Alphaproteobacteria</taxon>
        <taxon>Rhodobacterales</taxon>
        <taxon>Paracoccaceae</taxon>
        <taxon>Pseudodonghicola</taxon>
    </lineage>
</organism>
<comment type="caution">
    <text evidence="3">The sequence shown here is derived from an EMBL/GenBank/DDBJ whole genome shotgun (WGS) entry which is preliminary data.</text>
</comment>
<keyword evidence="1" id="KW-0732">Signal</keyword>
<reference evidence="3 4" key="1">
    <citation type="submission" date="2023-05" db="EMBL/GenBank/DDBJ databases">
        <title>Pseudodonghicola sp. nov.</title>
        <authorList>
            <person name="Huang J."/>
        </authorList>
    </citation>
    <scope>NUCLEOTIDE SEQUENCE [LARGE SCALE GENOMIC DNA]</scope>
    <source>
        <strain evidence="3 4">IC7</strain>
    </source>
</reference>
<evidence type="ECO:0000256" key="1">
    <source>
        <dbReference type="SAM" id="SignalP"/>
    </source>
</evidence>
<accession>A0ABT7EXY6</accession>
<dbReference type="RefSeq" id="WP_284480010.1">
    <property type="nucleotide sequence ID" value="NZ_JASNJD010000003.1"/>
</dbReference>
<dbReference type="SUPFAM" id="SSF49265">
    <property type="entry name" value="Fibronectin type III"/>
    <property type="match status" value="1"/>
</dbReference>
<keyword evidence="4" id="KW-1185">Reference proteome</keyword>
<name>A0ABT7EXY6_9RHOB</name>
<evidence type="ECO:0000313" key="3">
    <source>
        <dbReference type="EMBL" id="MDK3017194.1"/>
    </source>
</evidence>
<feature type="signal peptide" evidence="1">
    <location>
        <begin position="1"/>
        <end position="25"/>
    </location>
</feature>
<dbReference type="Proteomes" id="UP001243757">
    <property type="component" value="Unassembled WGS sequence"/>
</dbReference>
<protein>
    <submittedName>
        <fullName evidence="3">FecR domain-containing protein</fullName>
    </submittedName>
</protein>
<dbReference type="InterPro" id="IPR036116">
    <property type="entry name" value="FN3_sf"/>
</dbReference>
<dbReference type="InterPro" id="IPR006860">
    <property type="entry name" value="FecR"/>
</dbReference>
<proteinExistence type="predicted"/>
<dbReference type="Gene3D" id="2.60.40.10">
    <property type="entry name" value="Immunoglobulins"/>
    <property type="match status" value="3"/>
</dbReference>
<dbReference type="PROSITE" id="PS51257">
    <property type="entry name" value="PROKAR_LIPOPROTEIN"/>
    <property type="match status" value="1"/>
</dbReference>
<evidence type="ECO:0000313" key="4">
    <source>
        <dbReference type="Proteomes" id="UP001243757"/>
    </source>
</evidence>
<dbReference type="EMBL" id="JASNJD010000003">
    <property type="protein sequence ID" value="MDK3017194.1"/>
    <property type="molecule type" value="Genomic_DNA"/>
</dbReference>
<feature type="chain" id="PRO_5045133349" evidence="1">
    <location>
        <begin position="26"/>
        <end position="780"/>
    </location>
</feature>
<sequence>MRLARFRISAGPLLAVLAACITMLAGPGSGGAELDPMDAPLERVQFSGSDTLRGLVAKYLHDPDLWPVVLALNNIASPADLLPGTELSLPVRQVMAADHALLAALQEIQKANAEGARIFAPTEIGQAIDNRDDAISRREQGEWRQVVNLAGVASDFAREALAISVAQRDRSAEAVVSDVQGQVEGRTPSEQSWSGRLLNDILVEFEKLRTLSNSTTQVTFRDLSRLRLNPNSNATIQRMRSDPLTGTEVTKVSLAEGDFYALLNQLSGKTEFEIEVPGIETTTSSADFWIKNDKSGARFVNYDAPGLQIARNGENLTVGQNEGVVLTTAGAQRAEVLPGPVLNAPAPGAILYTAEAPLSWAPLDAARGYWLEIAADPGFNEMQLSEWGIGEPSFTAIGLEPGRYHWRIAALDALGLPGAWSLPRDFTLRVDTTPPFLALMSPAADSLVTTPTVEVLGASEMEATVALNGAPLELGADGSFLSSLSLAPGPNRIEVAAVDPAGNRSQRSLTVTYRPAAEVRIVLAGSLPRVGTALATRTDMLTVTGTATAEEGAAIVVRDDSGTEVLRSQVGPAGALTFSVPAEEALRGYVIEVLAPGGTVEGQQEFSVIRDGTAPEIRLDMPPPRVTSDEVLQLSGSAGDAVRLDLNGAELPLADGRFTVTTELVPGENGLELVAQDAVGNVGVTRLSSFLDLDPPEVVRVDLGRQGANGPIELTVEARDASGLRQAAPFILAIDGEEVQGFLRCDSDTGLCRASLPPQPGALELIEVVIEDYAGNAAYE</sequence>
<evidence type="ECO:0000259" key="2">
    <source>
        <dbReference type="Pfam" id="PF04773"/>
    </source>
</evidence>
<dbReference type="Pfam" id="PF04773">
    <property type="entry name" value="FecR"/>
    <property type="match status" value="1"/>
</dbReference>
<gene>
    <name evidence="3" type="ORF">QO033_05870</name>
</gene>